<gene>
    <name evidence="2" type="ORF">UV41_C0064G0009</name>
</gene>
<keyword evidence="1" id="KW-1133">Transmembrane helix</keyword>
<feature type="transmembrane region" description="Helical" evidence="1">
    <location>
        <begin position="180"/>
        <end position="199"/>
    </location>
</feature>
<evidence type="ECO:0000313" key="3">
    <source>
        <dbReference type="Proteomes" id="UP000034785"/>
    </source>
</evidence>
<reference evidence="2 3" key="1">
    <citation type="journal article" date="2015" name="Nature">
        <title>rRNA introns, odd ribosomes, and small enigmatic genomes across a large radiation of phyla.</title>
        <authorList>
            <person name="Brown C.T."/>
            <person name="Hug L.A."/>
            <person name="Thomas B.C."/>
            <person name="Sharon I."/>
            <person name="Castelle C.J."/>
            <person name="Singh A."/>
            <person name="Wilkins M.J."/>
            <person name="Williams K.H."/>
            <person name="Banfield J.F."/>
        </authorList>
    </citation>
    <scope>NUCLEOTIDE SEQUENCE [LARGE SCALE GENOMIC DNA]</scope>
</reference>
<dbReference type="EMBL" id="LCEJ01000064">
    <property type="protein sequence ID" value="KKS69110.1"/>
    <property type="molecule type" value="Genomic_DNA"/>
</dbReference>
<name>A0A0G1B6V4_9BACT</name>
<feature type="transmembrane region" description="Helical" evidence="1">
    <location>
        <begin position="44"/>
        <end position="62"/>
    </location>
</feature>
<evidence type="ECO:0000256" key="1">
    <source>
        <dbReference type="SAM" id="Phobius"/>
    </source>
</evidence>
<protein>
    <recommendedName>
        <fullName evidence="4">Glycosyltransferase RgtA/B/C/D-like domain-containing protein</fullName>
    </recommendedName>
</protein>
<dbReference type="Proteomes" id="UP000034785">
    <property type="component" value="Unassembled WGS sequence"/>
</dbReference>
<accession>A0A0G1B6V4</accession>
<feature type="transmembrane region" description="Helical" evidence="1">
    <location>
        <begin position="14"/>
        <end position="32"/>
    </location>
</feature>
<evidence type="ECO:0008006" key="4">
    <source>
        <dbReference type="Google" id="ProtNLM"/>
    </source>
</evidence>
<proteinExistence type="predicted"/>
<comment type="caution">
    <text evidence="2">The sequence shown here is derived from an EMBL/GenBank/DDBJ whole genome shotgun (WGS) entry which is preliminary data.</text>
</comment>
<sequence>MLVLFWGVISRAGLTRQSLYFGTVFFVIELILSKDKFKYSHLVLLLQPIILSIAGSGFYNFLRFGNFFDNGYAYNTTFPDGVKEAVRQGMFSLVHIPGNLYFLLLKGPEAVRVSEVSFVLKYPFLKASEWGMGIFFTSPFFFYLFRSNLRDHRILVLLIGAIIGIIPALTYAGVGVWQYGYRYALDIYPFLFIILASVFVKDKVTTLAKTVIIYSLLFNLYMLGSIWNIYPFS</sequence>
<feature type="transmembrane region" description="Helical" evidence="1">
    <location>
        <begin position="211"/>
        <end position="230"/>
    </location>
</feature>
<keyword evidence="1" id="KW-0472">Membrane</keyword>
<feature type="transmembrane region" description="Helical" evidence="1">
    <location>
        <begin position="154"/>
        <end position="174"/>
    </location>
</feature>
<dbReference type="AlphaFoldDB" id="A0A0G1B6V4"/>
<keyword evidence="1" id="KW-0812">Transmembrane</keyword>
<evidence type="ECO:0000313" key="2">
    <source>
        <dbReference type="EMBL" id="KKS69110.1"/>
    </source>
</evidence>
<feature type="transmembrane region" description="Helical" evidence="1">
    <location>
        <begin position="127"/>
        <end position="145"/>
    </location>
</feature>
<organism evidence="2 3">
    <name type="scientific">Candidatus Daviesbacteria bacterium GW2011_GWA2_42_7</name>
    <dbReference type="NCBI Taxonomy" id="1618425"/>
    <lineage>
        <taxon>Bacteria</taxon>
        <taxon>Candidatus Daviesiibacteriota</taxon>
    </lineage>
</organism>